<gene>
    <name evidence="1" type="ORF">CEV33_3348</name>
</gene>
<accession>A0A256F0J9</accession>
<dbReference type="OrthoDB" id="8226460at2"/>
<evidence type="ECO:0000313" key="2">
    <source>
        <dbReference type="Proteomes" id="UP000216478"/>
    </source>
</evidence>
<keyword evidence="2" id="KW-1185">Reference proteome</keyword>
<name>A0A256F0J9_9HYPH</name>
<dbReference type="AlphaFoldDB" id="A0A256F0J9"/>
<reference evidence="1 2" key="1">
    <citation type="submission" date="2017-07" db="EMBL/GenBank/DDBJ databases">
        <title>Phylogenetic study on the rhizospheric bacterium Ochrobactrum sp. A44.</title>
        <authorList>
            <person name="Krzyzanowska D.M."/>
            <person name="Ossowicki A."/>
            <person name="Rajewska M."/>
            <person name="Maciag T."/>
            <person name="Kaczynski Z."/>
            <person name="Czerwicka M."/>
            <person name="Jafra S."/>
        </authorList>
    </citation>
    <scope>NUCLEOTIDE SEQUENCE [LARGE SCALE GENOMIC DNA]</scope>
    <source>
        <strain evidence="1 2">OgA9a</strain>
    </source>
</reference>
<comment type="caution">
    <text evidence="1">The sequence shown here is derived from an EMBL/GenBank/DDBJ whole genome shotgun (WGS) entry which is preliminary data.</text>
</comment>
<dbReference type="RefSeq" id="WP_094542393.1">
    <property type="nucleotide sequence ID" value="NZ_JBHEER010000010.1"/>
</dbReference>
<evidence type="ECO:0000313" key="1">
    <source>
        <dbReference type="EMBL" id="OYR08384.1"/>
    </source>
</evidence>
<protein>
    <submittedName>
        <fullName evidence="1">Uncharacterized protein</fullName>
    </submittedName>
</protein>
<organism evidence="1 2">
    <name type="scientific">Brucella grignonensis</name>
    <dbReference type="NCBI Taxonomy" id="94627"/>
    <lineage>
        <taxon>Bacteria</taxon>
        <taxon>Pseudomonadati</taxon>
        <taxon>Pseudomonadota</taxon>
        <taxon>Alphaproteobacteria</taxon>
        <taxon>Hyphomicrobiales</taxon>
        <taxon>Brucellaceae</taxon>
        <taxon>Brucella/Ochrobactrum group</taxon>
        <taxon>Brucella</taxon>
    </lineage>
</organism>
<sequence>MVEIFSKREGPRREDVHIWQLIQQNRGLITKLADHLSDGRYSKMGNPSPTPQPDGLIIHVGGSLAPTPEPVARIRVTLNGRIIAVDVQSGRQIYHLGDLRETGVGKIFTLATAGNRYIAPLKTGLAEAIADMDGVVLGDAYGPAELAADIGMRLDIPPET</sequence>
<dbReference type="Proteomes" id="UP000216478">
    <property type="component" value="Unassembled WGS sequence"/>
</dbReference>
<dbReference type="EMBL" id="NNRL01000167">
    <property type="protein sequence ID" value="OYR08384.1"/>
    <property type="molecule type" value="Genomic_DNA"/>
</dbReference>
<proteinExistence type="predicted"/>